<organism evidence="3">
    <name type="scientific">Menopon gallinae</name>
    <name type="common">poultry shaft louse</name>
    <dbReference type="NCBI Taxonomy" id="328185"/>
    <lineage>
        <taxon>Eukaryota</taxon>
        <taxon>Metazoa</taxon>
        <taxon>Ecdysozoa</taxon>
        <taxon>Arthropoda</taxon>
        <taxon>Hexapoda</taxon>
        <taxon>Insecta</taxon>
        <taxon>Pterygota</taxon>
        <taxon>Neoptera</taxon>
        <taxon>Paraneoptera</taxon>
        <taxon>Psocodea</taxon>
        <taxon>Troctomorpha</taxon>
        <taxon>Phthiraptera</taxon>
        <taxon>Amblycera</taxon>
        <taxon>Menoponidae</taxon>
        <taxon>Menopon</taxon>
    </lineage>
</organism>
<protein>
    <submittedName>
        <fullName evidence="3">Uncharacterized protein</fullName>
    </submittedName>
</protein>
<feature type="region of interest" description="Disordered" evidence="2">
    <location>
        <begin position="491"/>
        <end position="528"/>
    </location>
</feature>
<proteinExistence type="predicted"/>
<evidence type="ECO:0000313" key="3">
    <source>
        <dbReference type="EMBL" id="KAL0270357.1"/>
    </source>
</evidence>
<feature type="region of interest" description="Disordered" evidence="2">
    <location>
        <begin position="322"/>
        <end position="360"/>
    </location>
</feature>
<dbReference type="EMBL" id="JARGDH010000004">
    <property type="protein sequence ID" value="KAL0270359.1"/>
    <property type="molecule type" value="Genomic_DNA"/>
</dbReference>
<sequence>MSVSGDVKTDVYRQMMDLQEKLKQSEAERFKLEEMFKILIKTFNEEQETRQKNLESRYRSFLEDSARRSDRNEKILRSVERVESGANVLYAKTERLKLLRNHYEAYLERVIPAWRQYPSPMRIGTGPSPYRDMVWGRHNQMIPEDGPDQAYQPFVMPRTGRFYPTTPEYLPRYPECERIRQPVPRSRGDYSEPWSQPHARGRSAEMGSYEDAYSFRPLDTRSEQFDEFASEDGRKGFETALHRKLVLGDRPKNVASEEGVMNDPLVYYQSLGRLPHSRAVSPHRKEEITKPMMTEHPVEMKKPEFIVGKLHPEATSRFEYFGQSAEHPEGDGRRVSPSYEGEGRLQETPPSEVVSQPSPQAKWTLLKHKKTIDKLKETLSFEEELEKIESSKPIRSRTPSPNKLRDAEKFQESPRISPKNVIPEVSVTAETVDGQPRPEELAPQDGHEQKSEEIFEDNEESYPESYYEQPPKPDYSRSIASNVILEEDESEMVANEEAEMTAEVAPPTSTDGYDQPYETNPPRENGQFDMYSAEYKPEAVGESESQYHMAEYAEGEMYGTESQGEYVYQNQEIAEYGPGSEYGTAEETANSQQYYAAQQGEDYNSEVQAEYEGQYQSQQFQQYGDDAPYQQEYAQDQASEYYDQDGYHEGYYQGQVQQGGEYPPDEQQQQNMAYSESSGVEIAQPENTYPEGVNNLPLRQSNLAQLLESDSESFQMEHGSPAGNEDSDFDFSMSQQQ</sequence>
<reference evidence="3" key="1">
    <citation type="journal article" date="2024" name="Gigascience">
        <title>Chromosome-level genome of the poultry shaft louse Menopon gallinae provides insight into the host-switching and adaptive evolution of parasitic lice.</title>
        <authorList>
            <person name="Xu Y."/>
            <person name="Ma L."/>
            <person name="Liu S."/>
            <person name="Liang Y."/>
            <person name="Liu Q."/>
            <person name="He Z."/>
            <person name="Tian L."/>
            <person name="Duan Y."/>
            <person name="Cai W."/>
            <person name="Li H."/>
            <person name="Song F."/>
        </authorList>
    </citation>
    <scope>NUCLEOTIDE SEQUENCE</scope>
    <source>
        <strain evidence="3">Cailab_2023a</strain>
    </source>
</reference>
<feature type="compositionally biased region" description="Low complexity" evidence="2">
    <location>
        <begin position="649"/>
        <end position="662"/>
    </location>
</feature>
<feature type="compositionally biased region" description="Basic and acidic residues" evidence="2">
    <location>
        <begin position="436"/>
        <end position="453"/>
    </location>
</feature>
<keyword evidence="1" id="KW-0175">Coiled coil</keyword>
<dbReference type="AlphaFoldDB" id="A0AAW2HKN2"/>
<feature type="compositionally biased region" description="Basic and acidic residues" evidence="2">
    <location>
        <begin position="403"/>
        <end position="412"/>
    </location>
</feature>
<feature type="coiled-coil region" evidence="1">
    <location>
        <begin position="8"/>
        <end position="64"/>
    </location>
</feature>
<accession>A0AAW2HKN2</accession>
<gene>
    <name evidence="3" type="ORF">PYX00_007794</name>
</gene>
<feature type="compositionally biased region" description="Acidic residues" evidence="2">
    <location>
        <begin position="491"/>
        <end position="500"/>
    </location>
</feature>
<feature type="region of interest" description="Disordered" evidence="2">
    <location>
        <begin position="384"/>
        <end position="476"/>
    </location>
</feature>
<feature type="compositionally biased region" description="Low complexity" evidence="2">
    <location>
        <begin position="349"/>
        <end position="360"/>
    </location>
</feature>
<feature type="region of interest" description="Disordered" evidence="2">
    <location>
        <begin position="708"/>
        <end position="737"/>
    </location>
</feature>
<feature type="compositionally biased region" description="Polar residues" evidence="2">
    <location>
        <begin position="666"/>
        <end position="678"/>
    </location>
</feature>
<comment type="caution">
    <text evidence="3">The sequence shown here is derived from an EMBL/GenBank/DDBJ whole genome shotgun (WGS) entry which is preliminary data.</text>
</comment>
<name>A0AAW2HKN2_9NEOP</name>
<evidence type="ECO:0000256" key="2">
    <source>
        <dbReference type="SAM" id="MobiDB-lite"/>
    </source>
</evidence>
<evidence type="ECO:0000256" key="1">
    <source>
        <dbReference type="SAM" id="Coils"/>
    </source>
</evidence>
<feature type="region of interest" description="Disordered" evidence="2">
    <location>
        <begin position="622"/>
        <end position="695"/>
    </location>
</feature>
<dbReference type="EMBL" id="JARGDH010000004">
    <property type="protein sequence ID" value="KAL0270357.1"/>
    <property type="molecule type" value="Genomic_DNA"/>
</dbReference>
<feature type="region of interest" description="Disordered" evidence="2">
    <location>
        <begin position="184"/>
        <end position="207"/>
    </location>
</feature>